<dbReference type="InterPro" id="IPR018790">
    <property type="entry name" value="DUF2358"/>
</dbReference>
<dbReference type="Proteomes" id="UP000504609">
    <property type="component" value="Unplaced"/>
</dbReference>
<name>A0A6J1EZQ2_CUCMO</name>
<dbReference type="SUPFAM" id="SSF54427">
    <property type="entry name" value="NTF2-like"/>
    <property type="match status" value="1"/>
</dbReference>
<dbReference type="AlphaFoldDB" id="A0A6J1EZQ2"/>
<evidence type="ECO:0000313" key="4">
    <source>
        <dbReference type="RefSeq" id="XP_022933414.1"/>
    </source>
</evidence>
<protein>
    <submittedName>
        <fullName evidence="4">Uncharacterized protein LOC111440839</fullName>
    </submittedName>
</protein>
<reference evidence="4" key="1">
    <citation type="submission" date="2025-08" db="UniProtKB">
        <authorList>
            <consortium name="RefSeq"/>
        </authorList>
    </citation>
    <scope>IDENTIFICATION</scope>
    <source>
        <tissue evidence="4">Young leaves</tissue>
    </source>
</reference>
<evidence type="ECO:0000256" key="2">
    <source>
        <dbReference type="SAM" id="MobiDB-lite"/>
    </source>
</evidence>
<feature type="region of interest" description="Disordered" evidence="2">
    <location>
        <begin position="19"/>
        <end position="50"/>
    </location>
</feature>
<keyword evidence="3" id="KW-1185">Reference proteome</keyword>
<accession>A0A6J1EZQ2</accession>
<dbReference type="KEGG" id="cmos:111440839"/>
<proteinExistence type="inferred from homology"/>
<dbReference type="RefSeq" id="XP_022933414.1">
    <property type="nucleotide sequence ID" value="XM_023077646.1"/>
</dbReference>
<dbReference type="InterPro" id="IPR006917">
    <property type="entry name" value="SOUL_heme-bd"/>
</dbReference>
<evidence type="ECO:0000313" key="3">
    <source>
        <dbReference type="Proteomes" id="UP000504609"/>
    </source>
</evidence>
<sequence>MATAQVSFQNFLSIPTVDSGVRPRKSCGPTRAAQSRTGSPNWKSSIRSTLADQSRQKPTVDVDRLVDFMYDDLRHVFDEQGIDRTAYDDEVRFRDPITKYDGISGYMLNIALLREFFRPEIILHWVKKTGPYEITTRWTAIMKFILLPWKPELVLTGTSIMGINPQTGKFCSHVDLWDSLQNNDYFSVEALWDVFKQFRFYETPELESPKYQILKRTANYEVRKYAPFVVVERNGHQISAGFNRVGSCSDAKQEDTMSIREMEGGIGAVLKFSGDPTEDMAQQKAKELRCSLKKDGLKPINGCLLARYNHSGRTWSFVMRNEVLIWLEEFSI</sequence>
<organism evidence="3 4">
    <name type="scientific">Cucurbita moschata</name>
    <name type="common">Winter crookneck squash</name>
    <name type="synonym">Cucurbita pepo var. moschata</name>
    <dbReference type="NCBI Taxonomy" id="3662"/>
    <lineage>
        <taxon>Eukaryota</taxon>
        <taxon>Viridiplantae</taxon>
        <taxon>Streptophyta</taxon>
        <taxon>Embryophyta</taxon>
        <taxon>Tracheophyta</taxon>
        <taxon>Spermatophyta</taxon>
        <taxon>Magnoliopsida</taxon>
        <taxon>eudicotyledons</taxon>
        <taxon>Gunneridae</taxon>
        <taxon>Pentapetalae</taxon>
        <taxon>rosids</taxon>
        <taxon>fabids</taxon>
        <taxon>Cucurbitales</taxon>
        <taxon>Cucurbitaceae</taxon>
        <taxon>Cucurbiteae</taxon>
        <taxon>Cucurbita</taxon>
    </lineage>
</organism>
<dbReference type="Pfam" id="PF10184">
    <property type="entry name" value="DUF2358"/>
    <property type="match status" value="1"/>
</dbReference>
<dbReference type="SUPFAM" id="SSF55136">
    <property type="entry name" value="Probable bacterial effector-binding domain"/>
    <property type="match status" value="1"/>
</dbReference>
<dbReference type="Gene3D" id="3.20.80.10">
    <property type="entry name" value="Regulatory factor, effector binding domain"/>
    <property type="match status" value="1"/>
</dbReference>
<gene>
    <name evidence="4" type="primary">LOC111440839</name>
</gene>
<dbReference type="InterPro" id="IPR011256">
    <property type="entry name" value="Reg_factor_effector_dom_sf"/>
</dbReference>
<dbReference type="InterPro" id="IPR032710">
    <property type="entry name" value="NTF2-like_dom_sf"/>
</dbReference>
<feature type="compositionally biased region" description="Polar residues" evidence="2">
    <location>
        <begin position="32"/>
        <end position="50"/>
    </location>
</feature>
<dbReference type="PANTHER" id="PTHR11220:SF50">
    <property type="entry name" value="SOUL HEME-BINDING FAMILY PROTEIN"/>
    <property type="match status" value="1"/>
</dbReference>
<evidence type="ECO:0000256" key="1">
    <source>
        <dbReference type="ARBA" id="ARBA00009817"/>
    </source>
</evidence>
<dbReference type="GeneID" id="111440839"/>
<comment type="similarity">
    <text evidence="1">Belongs to the HEBP family.</text>
</comment>
<dbReference type="PANTHER" id="PTHR11220">
    <property type="entry name" value="HEME-BINDING PROTEIN-RELATED"/>
    <property type="match status" value="1"/>
</dbReference>
<dbReference type="Pfam" id="PF04832">
    <property type="entry name" value="SOUL"/>
    <property type="match status" value="1"/>
</dbReference>